<gene>
    <name evidence="2" type="ORF">SCHCODRAFT_269905</name>
</gene>
<feature type="region of interest" description="Disordered" evidence="1">
    <location>
        <begin position="1027"/>
        <end position="1089"/>
    </location>
</feature>
<feature type="compositionally biased region" description="Basic and acidic residues" evidence="1">
    <location>
        <begin position="93"/>
        <end position="103"/>
    </location>
</feature>
<feature type="compositionally biased region" description="Low complexity" evidence="1">
    <location>
        <begin position="202"/>
        <end position="216"/>
    </location>
</feature>
<feature type="region of interest" description="Disordered" evidence="1">
    <location>
        <begin position="287"/>
        <end position="371"/>
    </location>
</feature>
<feature type="compositionally biased region" description="Basic and acidic residues" evidence="1">
    <location>
        <begin position="848"/>
        <end position="873"/>
    </location>
</feature>
<feature type="region of interest" description="Disordered" evidence="1">
    <location>
        <begin position="1"/>
        <end position="105"/>
    </location>
</feature>
<feature type="compositionally biased region" description="Basic residues" evidence="1">
    <location>
        <begin position="52"/>
        <end position="70"/>
    </location>
</feature>
<dbReference type="EMBL" id="GL377302">
    <property type="protein sequence ID" value="EFJ02573.1"/>
    <property type="molecule type" value="Genomic_DNA"/>
</dbReference>
<feature type="compositionally biased region" description="Polar residues" evidence="1">
    <location>
        <begin position="291"/>
        <end position="302"/>
    </location>
</feature>
<sequence length="1089" mass="117443">MASYGSFGVEPFEEASGGPGKTTASPADLSAFYADMERKEKQDKLERQASKASKRKSGSGHGLFHRKSTKRASAVPAAPPPVPNQLSPNGLLHSRDPSQDRSDLASLATHPSTTDLAAAASIIPEVLPERPDWFTTNHWVIYPGQVVKYTIHNPVGPRWYRNQHLKPPSVTRARPSSFFSPSFPPMATASMQERSEDSAGLSRSPSNSPLPTPSSSQVRIAADVNGKPRSRKTSLTAAHDTVDLLDASDPYGMNWHHQSPYDAGITAPSVVDVDTRSRVSSLNGVTRHRTVTPSPLSQSTSAVHLRPPPAAEQEGTGPRIPRKLSKRRAPLFGAFRKDNKDTKSATIDERGPISMPNSPSDAEIPDKASKSEVKLPISASLTTLPTSGGEYPKRMSMLQVPAVTNIKKERRGSVLGRIARRFSVVRKPQHERQPSSSSTLQAPEHAKDDSVSQDIQEWQHISADDAKHDGRESGTPAPPPATEAPTPEAAPPPVVTTPASPVEVAPPAVEPPRALQDADNRSSVSIEAPFSIGRLTVANPDAHADSGSEGTPRKSAPAELPAEHPTARKQHTAPAAIETPAVHAAAAARVSPPPVDTGRPMSGNSASASQRPSSSVPPQPTPVKESKSPFTPTHRNSESSARPSRASYESQRTSPPVHLPRASSSSPDKRHAVSRSQDLDTSKSSRRSHERERTISATRPIISSPKPMMSAAKHASSQSSPTRGKRSSHSAPPPWAPPISYMGMDNTPLSTASVIANPPTPQVMPIVPPSPSTVAPTLPPKDIPEPEFKPSGEPSPSLSATYTRHTETFRLVRSESGRVFASADTIQDAMGEQWEVMESHNRSSSKSKGKERDSTDAVRRHSKEQRSSKRRGSESQVTTRAMSPETQHDTSRTEEPKATRRRSEDRHQSVERVSVNKPTPPTPASPQARPLERASTTRSVRPTSEMPAADDLNAVRAREAWEMERLFKAKSLTNTDEYNSRRISSEASSTPPRPISKDLDAMIAHGDTVVAHGSSHTAFVVQPLQGMGGRRNSASAARSAELPPLATNPLPEPPRESDYKPAPFPVMKLDTNRAPEHWTKLHDGLTTAH</sequence>
<feature type="compositionally biased region" description="Basic residues" evidence="1">
    <location>
        <begin position="320"/>
        <end position="329"/>
    </location>
</feature>
<keyword evidence="3" id="KW-1185">Reference proteome</keyword>
<feature type="compositionally biased region" description="Basic and acidic residues" evidence="1">
    <location>
        <begin position="35"/>
        <end position="49"/>
    </location>
</feature>
<dbReference type="STRING" id="578458.D8PS91"/>
<feature type="compositionally biased region" description="Pro residues" evidence="1">
    <location>
        <begin position="758"/>
        <end position="781"/>
    </location>
</feature>
<evidence type="ECO:0000313" key="2">
    <source>
        <dbReference type="EMBL" id="EFJ02573.1"/>
    </source>
</evidence>
<accession>D8PS91</accession>
<feature type="region of interest" description="Disordered" evidence="1">
    <location>
        <begin position="167"/>
        <end position="219"/>
    </location>
</feature>
<feature type="compositionally biased region" description="Low complexity" evidence="1">
    <location>
        <begin position="496"/>
        <end position="507"/>
    </location>
</feature>
<dbReference type="OrthoDB" id="3231532at2759"/>
<feature type="compositionally biased region" description="Basic and acidic residues" evidence="1">
    <location>
        <begin position="667"/>
        <end position="694"/>
    </location>
</feature>
<dbReference type="VEuPathDB" id="FungiDB:SCHCODRAFT_02610438"/>
<feature type="compositionally biased region" description="Low complexity" evidence="1">
    <location>
        <begin position="1030"/>
        <end position="1049"/>
    </location>
</feature>
<feature type="compositionally biased region" description="Basic and acidic residues" evidence="1">
    <location>
        <begin position="1070"/>
        <end position="1083"/>
    </location>
</feature>
<dbReference type="RefSeq" id="XP_003037475.1">
    <property type="nucleotide sequence ID" value="XM_003037429.1"/>
</dbReference>
<dbReference type="Proteomes" id="UP000007431">
    <property type="component" value="Unassembled WGS sequence"/>
</dbReference>
<protein>
    <submittedName>
        <fullName evidence="2">Uncharacterized protein</fullName>
    </submittedName>
</protein>
<dbReference type="InParanoid" id="D8PS91"/>
<feature type="compositionally biased region" description="Basic and acidic residues" evidence="1">
    <location>
        <begin position="335"/>
        <end position="351"/>
    </location>
</feature>
<feature type="compositionally biased region" description="Basic and acidic residues" evidence="1">
    <location>
        <begin position="886"/>
        <end position="910"/>
    </location>
</feature>
<feature type="compositionally biased region" description="Pro residues" evidence="1">
    <location>
        <begin position="476"/>
        <end position="495"/>
    </location>
</feature>
<feature type="region of interest" description="Disordered" evidence="1">
    <location>
        <begin position="831"/>
        <end position="952"/>
    </location>
</feature>
<dbReference type="GeneID" id="9594674"/>
<feature type="region of interest" description="Disordered" evidence="1">
    <location>
        <begin position="425"/>
        <end position="803"/>
    </location>
</feature>
<proteinExistence type="predicted"/>
<feature type="compositionally biased region" description="Low complexity" evidence="1">
    <location>
        <begin position="605"/>
        <end position="614"/>
    </location>
</feature>
<dbReference type="AlphaFoldDB" id="D8PS91"/>
<reference evidence="2 3" key="1">
    <citation type="journal article" date="2010" name="Nat. Biotechnol.">
        <title>Genome sequence of the model mushroom Schizophyllum commune.</title>
        <authorList>
            <person name="Ohm R.A."/>
            <person name="de Jong J.F."/>
            <person name="Lugones L.G."/>
            <person name="Aerts A."/>
            <person name="Kothe E."/>
            <person name="Stajich J.E."/>
            <person name="de Vries R.P."/>
            <person name="Record E."/>
            <person name="Levasseur A."/>
            <person name="Baker S.E."/>
            <person name="Bartholomew K.A."/>
            <person name="Coutinho P.M."/>
            <person name="Erdmann S."/>
            <person name="Fowler T.J."/>
            <person name="Gathman A.C."/>
            <person name="Lombard V."/>
            <person name="Henrissat B."/>
            <person name="Knabe N."/>
            <person name="Kuees U."/>
            <person name="Lilly W.W."/>
            <person name="Lindquist E."/>
            <person name="Lucas S."/>
            <person name="Magnuson J.K."/>
            <person name="Piumi F."/>
            <person name="Raudaskoski M."/>
            <person name="Salamov A."/>
            <person name="Schmutz J."/>
            <person name="Schwarze F.W.M.R."/>
            <person name="vanKuyk P.A."/>
            <person name="Horton J.S."/>
            <person name="Grigoriev I.V."/>
            <person name="Woesten H.A.B."/>
        </authorList>
    </citation>
    <scope>NUCLEOTIDE SEQUENCE [LARGE SCALE GENOMIC DNA]</scope>
    <source>
        <strain evidence="3">H4-8 / FGSC 9210</strain>
    </source>
</reference>
<feature type="compositionally biased region" description="Basic and acidic residues" evidence="1">
    <location>
        <begin position="462"/>
        <end position="472"/>
    </location>
</feature>
<feature type="compositionally biased region" description="Polar residues" evidence="1">
    <location>
        <begin position="628"/>
        <end position="654"/>
    </location>
</feature>
<feature type="compositionally biased region" description="Low complexity" evidence="1">
    <location>
        <begin position="573"/>
        <end position="590"/>
    </location>
</feature>
<dbReference type="OMA" id="WYHREVE"/>
<name>D8PS91_SCHCM</name>
<feature type="region of interest" description="Disordered" evidence="1">
    <location>
        <begin position="968"/>
        <end position="998"/>
    </location>
</feature>
<evidence type="ECO:0000256" key="1">
    <source>
        <dbReference type="SAM" id="MobiDB-lite"/>
    </source>
</evidence>
<evidence type="ECO:0000313" key="3">
    <source>
        <dbReference type="Proteomes" id="UP000007431"/>
    </source>
</evidence>
<feature type="compositionally biased region" description="Polar residues" evidence="1">
    <location>
        <begin position="874"/>
        <end position="885"/>
    </location>
</feature>
<feature type="compositionally biased region" description="Polar residues" evidence="1">
    <location>
        <begin position="794"/>
        <end position="803"/>
    </location>
</feature>
<dbReference type="KEGG" id="scm:SCHCO_02610438"/>
<dbReference type="eggNOG" id="ENOG502SJSI">
    <property type="taxonomic scope" value="Eukaryota"/>
</dbReference>
<organism evidence="3">
    <name type="scientific">Schizophyllum commune (strain H4-8 / FGSC 9210)</name>
    <name type="common">Split gill fungus</name>
    <dbReference type="NCBI Taxonomy" id="578458"/>
    <lineage>
        <taxon>Eukaryota</taxon>
        <taxon>Fungi</taxon>
        <taxon>Dikarya</taxon>
        <taxon>Basidiomycota</taxon>
        <taxon>Agaricomycotina</taxon>
        <taxon>Agaricomycetes</taxon>
        <taxon>Agaricomycetidae</taxon>
        <taxon>Agaricales</taxon>
        <taxon>Schizophyllaceae</taxon>
        <taxon>Schizophyllum</taxon>
    </lineage>
</organism>
<dbReference type="HOGENOM" id="CLU_003816_0_0_1"/>